<dbReference type="STRING" id="1123380.SAMN02745199_0200"/>
<feature type="transmembrane region" description="Helical" evidence="1">
    <location>
        <begin position="38"/>
        <end position="55"/>
    </location>
</feature>
<organism evidence="2 3">
    <name type="scientific">Thermosipho atlanticus DSM 15807</name>
    <dbReference type="NCBI Taxonomy" id="1123380"/>
    <lineage>
        <taxon>Bacteria</taxon>
        <taxon>Thermotogati</taxon>
        <taxon>Thermotogota</taxon>
        <taxon>Thermotogae</taxon>
        <taxon>Thermotogales</taxon>
        <taxon>Fervidobacteriaceae</taxon>
        <taxon>Thermosipho</taxon>
    </lineage>
</organism>
<accession>A0A1M5QXN2</accession>
<gene>
    <name evidence="2" type="ORF">SAMN02745199_0200</name>
</gene>
<feature type="transmembrane region" description="Helical" evidence="1">
    <location>
        <begin position="213"/>
        <end position="234"/>
    </location>
</feature>
<evidence type="ECO:0000313" key="2">
    <source>
        <dbReference type="EMBL" id="SHH18646.1"/>
    </source>
</evidence>
<dbReference type="PANTHER" id="PTHR36178">
    <property type="entry name" value="SLR0625 PROTEIN"/>
    <property type="match status" value="1"/>
</dbReference>
<protein>
    <submittedName>
        <fullName evidence="2">Glutamate:Na+ symporter, ESS family</fullName>
    </submittedName>
</protein>
<feature type="transmembrane region" description="Helical" evidence="1">
    <location>
        <begin position="91"/>
        <end position="118"/>
    </location>
</feature>
<feature type="transmembrane region" description="Helical" evidence="1">
    <location>
        <begin position="385"/>
        <end position="403"/>
    </location>
</feature>
<feature type="transmembrane region" description="Helical" evidence="1">
    <location>
        <begin position="6"/>
        <end position="26"/>
    </location>
</feature>
<proteinExistence type="predicted"/>
<feature type="transmembrane region" description="Helical" evidence="1">
    <location>
        <begin position="246"/>
        <end position="267"/>
    </location>
</feature>
<dbReference type="GO" id="GO:0016020">
    <property type="term" value="C:membrane"/>
    <property type="evidence" value="ECO:0007669"/>
    <property type="project" value="InterPro"/>
</dbReference>
<feature type="transmembrane region" description="Helical" evidence="1">
    <location>
        <begin position="318"/>
        <end position="336"/>
    </location>
</feature>
<dbReference type="AlphaFoldDB" id="A0A1M5QXN2"/>
<feature type="transmembrane region" description="Helical" evidence="1">
    <location>
        <begin position="415"/>
        <end position="440"/>
    </location>
</feature>
<feature type="transmembrane region" description="Helical" evidence="1">
    <location>
        <begin position="159"/>
        <end position="183"/>
    </location>
</feature>
<keyword evidence="1" id="KW-0472">Membrane</keyword>
<feature type="transmembrane region" description="Helical" evidence="1">
    <location>
        <begin position="288"/>
        <end position="312"/>
    </location>
</feature>
<keyword evidence="3" id="KW-1185">Reference proteome</keyword>
<evidence type="ECO:0000256" key="1">
    <source>
        <dbReference type="SAM" id="Phobius"/>
    </source>
</evidence>
<name>A0A1M5QXN2_9BACT</name>
<keyword evidence="1" id="KW-1133">Transmembrane helix</keyword>
<dbReference type="RefSeq" id="WP_073071159.1">
    <property type="nucleotide sequence ID" value="NZ_FQXN01000001.1"/>
</dbReference>
<feature type="transmembrane region" description="Helical" evidence="1">
    <location>
        <begin position="61"/>
        <end position="79"/>
    </location>
</feature>
<dbReference type="GO" id="GO:0015813">
    <property type="term" value="P:L-glutamate transmembrane transport"/>
    <property type="evidence" value="ECO:0007669"/>
    <property type="project" value="InterPro"/>
</dbReference>
<dbReference type="PANTHER" id="PTHR36178:SF1">
    <property type="entry name" value="SODIUM_GLUTAMATE SYMPORTER"/>
    <property type="match status" value="1"/>
</dbReference>
<keyword evidence="1" id="KW-0812">Transmembrane</keyword>
<dbReference type="GO" id="GO:0015501">
    <property type="term" value="F:glutamate:sodium symporter activity"/>
    <property type="evidence" value="ECO:0007669"/>
    <property type="project" value="InterPro"/>
</dbReference>
<dbReference type="EMBL" id="FQXN01000001">
    <property type="protein sequence ID" value="SHH18646.1"/>
    <property type="molecule type" value="Genomic_DNA"/>
</dbReference>
<reference evidence="3" key="1">
    <citation type="submission" date="2016-11" db="EMBL/GenBank/DDBJ databases">
        <authorList>
            <person name="Varghese N."/>
            <person name="Submissions S."/>
        </authorList>
    </citation>
    <scope>NUCLEOTIDE SEQUENCE [LARGE SCALE GENOMIC DNA]</scope>
    <source>
        <strain evidence="3">DSM 15807</strain>
    </source>
</reference>
<dbReference type="InterPro" id="IPR004445">
    <property type="entry name" value="GltS"/>
</dbReference>
<dbReference type="Proteomes" id="UP000242592">
    <property type="component" value="Unassembled WGS sequence"/>
</dbReference>
<evidence type="ECO:0000313" key="3">
    <source>
        <dbReference type="Proteomes" id="UP000242592"/>
    </source>
</evidence>
<dbReference type="OrthoDB" id="9801557at2"/>
<sequence>MFTATIETFFIISGLFTIAILLKRFIPLLRKVLIPNSILAGFIGFIIGPNLLNLVQIDVEFLGKIIYHLMAIGFIALSLRKIEQNGNKSYFGAGLIIVGTYLFQGIIGVSFGFIIHLFDKNFSPAIGYIIPLGFGQGPGQAFSIDHQWELLGLHSGSSVGLAIAAAGFGWATIGGIIILNWLLIKWKKAKNNVLVEKKAIEVKDYEFPDMDGMTIQLVIIGMIYLLTYTFLIFLEKLLSPLGNFGQTFSTVLWGFHFVIGAIFGMMFRDFYNKLKEKNFARENYLNNFLLIRIAGGVFDFMVTASISAVVLAKIQQEFWGIFTLTFIAGILTYLFIMSITKKTFTKHEVENRIAFYGMLTGTISTGMALLREVDPALESGAAENLVLGSGISMAIGIPLIAILDLPSLSISTGNNIYNLIGLGLMLLYGLLLFIAGKLFLRKSRNS</sequence>